<dbReference type="InterPro" id="IPR001628">
    <property type="entry name" value="Znf_hrmn_rcpt"/>
</dbReference>
<dbReference type="Pfam" id="PF00104">
    <property type="entry name" value="Hormone_recep"/>
    <property type="match status" value="1"/>
</dbReference>
<evidence type="ECO:0000256" key="2">
    <source>
        <dbReference type="ARBA" id="ARBA00022723"/>
    </source>
</evidence>
<name>A0A182ZIA4_BIOGL</name>
<feature type="compositionally biased region" description="Polar residues" evidence="11">
    <location>
        <begin position="473"/>
        <end position="497"/>
    </location>
</feature>
<evidence type="ECO:0000256" key="8">
    <source>
        <dbReference type="ARBA" id="ARBA00023170"/>
    </source>
</evidence>
<feature type="region of interest" description="Disordered" evidence="11">
    <location>
        <begin position="470"/>
        <end position="549"/>
    </location>
</feature>
<feature type="compositionally biased region" description="Low complexity" evidence="11">
    <location>
        <begin position="534"/>
        <end position="545"/>
    </location>
</feature>
<dbReference type="AlphaFoldDB" id="A0A182ZIA4"/>
<organism evidence="14 15">
    <name type="scientific">Biomphalaria glabrata</name>
    <name type="common">Bloodfluke planorb</name>
    <name type="synonym">Freshwater snail</name>
    <dbReference type="NCBI Taxonomy" id="6526"/>
    <lineage>
        <taxon>Eukaryota</taxon>
        <taxon>Metazoa</taxon>
        <taxon>Spiralia</taxon>
        <taxon>Lophotrochozoa</taxon>
        <taxon>Mollusca</taxon>
        <taxon>Gastropoda</taxon>
        <taxon>Heterobranchia</taxon>
        <taxon>Euthyneura</taxon>
        <taxon>Panpulmonata</taxon>
        <taxon>Hygrophila</taxon>
        <taxon>Lymnaeoidea</taxon>
        <taxon>Planorbidae</taxon>
        <taxon>Biomphalaria</taxon>
    </lineage>
</organism>
<dbReference type="PRINTS" id="PR00047">
    <property type="entry name" value="STROIDFINGER"/>
</dbReference>
<reference evidence="14" key="1">
    <citation type="submission" date="2020-05" db="UniProtKB">
        <authorList>
            <consortium name="EnsemblMetazoa"/>
        </authorList>
    </citation>
    <scope>IDENTIFICATION</scope>
    <source>
        <strain evidence="14">BB02</strain>
    </source>
</reference>
<dbReference type="EnsemblMetazoa" id="BGLB008862-RA">
    <property type="protein sequence ID" value="BGLB008862-PA"/>
    <property type="gene ID" value="BGLB008862"/>
</dbReference>
<dbReference type="PROSITE" id="PS51843">
    <property type="entry name" value="NR_LBD"/>
    <property type="match status" value="1"/>
</dbReference>
<proteinExistence type="inferred from homology"/>
<dbReference type="InterPro" id="IPR035500">
    <property type="entry name" value="NHR-like_dom_sf"/>
</dbReference>
<dbReference type="InterPro" id="IPR001723">
    <property type="entry name" value="Nuclear_hrmn_rcpt"/>
</dbReference>
<dbReference type="OrthoDB" id="5771769at2759"/>
<dbReference type="GO" id="GO:0004879">
    <property type="term" value="F:nuclear receptor activity"/>
    <property type="evidence" value="ECO:0007669"/>
    <property type="project" value="InterPro"/>
</dbReference>
<dbReference type="Proteomes" id="UP000076420">
    <property type="component" value="Unassembled WGS sequence"/>
</dbReference>
<feature type="compositionally biased region" description="Low complexity" evidence="11">
    <location>
        <begin position="498"/>
        <end position="514"/>
    </location>
</feature>
<evidence type="ECO:0000256" key="10">
    <source>
        <dbReference type="RuleBase" id="RU004334"/>
    </source>
</evidence>
<dbReference type="SUPFAM" id="SSF48508">
    <property type="entry name" value="Nuclear receptor ligand-binding domain"/>
    <property type="match status" value="1"/>
</dbReference>
<evidence type="ECO:0000256" key="4">
    <source>
        <dbReference type="ARBA" id="ARBA00022833"/>
    </source>
</evidence>
<dbReference type="PROSITE" id="PS51030">
    <property type="entry name" value="NUCLEAR_REC_DBD_2"/>
    <property type="match status" value="1"/>
</dbReference>
<dbReference type="VEuPathDB" id="VectorBase:BGLB008862"/>
<dbReference type="GO" id="GO:0005667">
    <property type="term" value="C:transcription regulator complex"/>
    <property type="evidence" value="ECO:0007669"/>
    <property type="project" value="TreeGrafter"/>
</dbReference>
<dbReference type="CDD" id="cd06964">
    <property type="entry name" value="NR_DBD_RAR"/>
    <property type="match status" value="1"/>
</dbReference>
<evidence type="ECO:0000256" key="6">
    <source>
        <dbReference type="ARBA" id="ARBA00023125"/>
    </source>
</evidence>
<gene>
    <name evidence="14" type="primary">106070249</name>
</gene>
<keyword evidence="7 10" id="KW-0804">Transcription</keyword>
<feature type="domain" description="NR LBD" evidence="13">
    <location>
        <begin position="205"/>
        <end position="463"/>
    </location>
</feature>
<evidence type="ECO:0000256" key="1">
    <source>
        <dbReference type="ARBA" id="ARBA00008092"/>
    </source>
</evidence>
<dbReference type="GO" id="GO:0000978">
    <property type="term" value="F:RNA polymerase II cis-regulatory region sequence-specific DNA binding"/>
    <property type="evidence" value="ECO:0007669"/>
    <property type="project" value="TreeGrafter"/>
</dbReference>
<dbReference type="Pfam" id="PF00105">
    <property type="entry name" value="zf-C4"/>
    <property type="match status" value="1"/>
</dbReference>
<evidence type="ECO:0000259" key="13">
    <source>
        <dbReference type="PROSITE" id="PS51843"/>
    </source>
</evidence>
<feature type="domain" description="Nuclear receptor" evidence="12">
    <location>
        <begin position="108"/>
        <end position="183"/>
    </location>
</feature>
<evidence type="ECO:0000256" key="3">
    <source>
        <dbReference type="ARBA" id="ARBA00022771"/>
    </source>
</evidence>
<comment type="similarity">
    <text evidence="1">Belongs to the nuclear hormone receptor family. NR1 subfamily.</text>
</comment>
<feature type="region of interest" description="Disordered" evidence="11">
    <location>
        <begin position="691"/>
        <end position="809"/>
    </location>
</feature>
<dbReference type="InterPro" id="IPR001728">
    <property type="entry name" value="ThyrH_rcpt"/>
</dbReference>
<dbReference type="SUPFAM" id="SSF57716">
    <property type="entry name" value="Glucocorticoid receptor-like (DNA-binding domain)"/>
    <property type="match status" value="1"/>
</dbReference>
<dbReference type="SMART" id="SM00399">
    <property type="entry name" value="ZnF_C4"/>
    <property type="match status" value="1"/>
</dbReference>
<dbReference type="Gene3D" id="3.30.50.10">
    <property type="entry name" value="Erythroid Transcription Factor GATA-1, subunit A"/>
    <property type="match status" value="1"/>
</dbReference>
<dbReference type="STRING" id="6526.A0A182ZIA4"/>
<keyword evidence="4 10" id="KW-0862">Zinc</keyword>
<dbReference type="GO" id="GO:0008270">
    <property type="term" value="F:zinc ion binding"/>
    <property type="evidence" value="ECO:0007669"/>
    <property type="project" value="UniProtKB-KW"/>
</dbReference>
<dbReference type="PANTHER" id="PTHR24085:SF9">
    <property type="match status" value="1"/>
</dbReference>
<dbReference type="PRINTS" id="PR00546">
    <property type="entry name" value="THYROIDHORMR"/>
</dbReference>
<keyword evidence="2 10" id="KW-0479">Metal-binding</keyword>
<evidence type="ECO:0000313" key="14">
    <source>
        <dbReference type="EnsemblMetazoa" id="BGLB008862-PA"/>
    </source>
</evidence>
<feature type="region of interest" description="Disordered" evidence="11">
    <location>
        <begin position="182"/>
        <end position="201"/>
    </location>
</feature>
<evidence type="ECO:0000313" key="15">
    <source>
        <dbReference type="Proteomes" id="UP000076420"/>
    </source>
</evidence>
<dbReference type="GO" id="GO:0035259">
    <property type="term" value="F:nuclear glucocorticoid receptor binding"/>
    <property type="evidence" value="ECO:0007669"/>
    <property type="project" value="TreeGrafter"/>
</dbReference>
<keyword evidence="6 10" id="KW-0238">DNA-binding</keyword>
<accession>A0A182ZIA4</accession>
<dbReference type="InterPro" id="IPR000536">
    <property type="entry name" value="Nucl_hrmn_rcpt_lig-bd"/>
</dbReference>
<feature type="compositionally biased region" description="Polar residues" evidence="11">
    <location>
        <begin position="1"/>
        <end position="11"/>
    </location>
</feature>
<evidence type="ECO:0000256" key="11">
    <source>
        <dbReference type="SAM" id="MobiDB-lite"/>
    </source>
</evidence>
<evidence type="ECO:0000259" key="12">
    <source>
        <dbReference type="PROSITE" id="PS51030"/>
    </source>
</evidence>
<feature type="region of interest" description="Disordered" evidence="11">
    <location>
        <begin position="1"/>
        <end position="28"/>
    </location>
</feature>
<dbReference type="GO" id="GO:0005634">
    <property type="term" value="C:nucleus"/>
    <property type="evidence" value="ECO:0007669"/>
    <property type="project" value="UniProtKB-SubCell"/>
</dbReference>
<dbReference type="PANTHER" id="PTHR24085">
    <property type="entry name" value="NUCLEAR HORMONE RECEPTOR"/>
    <property type="match status" value="1"/>
</dbReference>
<dbReference type="SMART" id="SM00430">
    <property type="entry name" value="HOLI"/>
    <property type="match status" value="1"/>
</dbReference>
<sequence>MNSNMGTQSAGRHSEEDNDNSNSSSSLTHEVHAGMTVITSQPAFPNYPQVAMNYGNYSHYDQVNLMQPMAKESGSMYDHNNGYHGNLHSTHLVGPEQSESPPPPPRVYKPCVVCNDKSSGYHYGVSSCEGCKGFFRRSVQKNMLYTCHKEKTCVINKVTRNRCQYCRLQKCIARGMSKEAVRNDRNKKKKMKPESTSSLDELTEDDQMLIQEVLDAHRETTPNGVNGANKSLFDKSGIYSTLAATTTTVASTTSTSDPKADDDVTSGVFLWEKITELSSAGVVLIVDFAKKIPGFLSLSTSDQITLLKAACLEIMILRISIRYDLETDTMQFSNGLSLTREQLKKGGFGPLTSTIFSFAASLKSMSCDETEYALLSSICLISGDRSGLKDTEKIEQMQEPLLEALKHYIRSRRPDQKHSFAKMLMKLTDLRSISVKGEKQMSPNDLECISDLLNQPPSSSHPSINHNRILASSHMTTGRRSETVTSATLRQNNDLDTSPSLSSSLSISCPSPSLKLTSQQSVANPRVSKRNSSSRKCSSSSVSSSDLQLTTSQEFVPDLDEASLPVVAEANGGKLAGFDRSRRTKQNDHYFNPWEVKEHLHEQQQLLQFTRPTAEDSTVDTNILTKQSLFLINQTTSEGSQFYSGLNHPFPLDSSDTSTGYMFDLPHTTSHLNQSTTQQTQSLLQSMMHQVPNHPQSMNGQTSSTLQSNSHKASSLSQPMTHQVSSHSQSITHQSMTQHVSSHSQLATHQSATHQASSHSQLATHQSATHQASSHSQLATHQSATHQASSHSQLATHQSAHTKHQAIPN</sequence>
<dbReference type="FunFam" id="3.30.50.10:FF:000004">
    <property type="entry name" value="Retinoic acid receptor beta isoform"/>
    <property type="match status" value="1"/>
</dbReference>
<protein>
    <submittedName>
        <fullName evidence="14">Uncharacterized protein</fullName>
    </submittedName>
</protein>
<dbReference type="GO" id="GO:0071376">
    <property type="term" value="P:cellular response to corticotropin-releasing hormone stimulus"/>
    <property type="evidence" value="ECO:0007669"/>
    <property type="project" value="TreeGrafter"/>
</dbReference>
<comment type="subcellular location">
    <subcellularLocation>
        <location evidence="10">Nucleus</location>
    </subcellularLocation>
</comment>
<feature type="compositionally biased region" description="Basic residues" evidence="11">
    <location>
        <begin position="800"/>
        <end position="809"/>
    </location>
</feature>
<evidence type="ECO:0000256" key="5">
    <source>
        <dbReference type="ARBA" id="ARBA00023015"/>
    </source>
</evidence>
<feature type="compositionally biased region" description="Polar residues" evidence="11">
    <location>
        <begin position="693"/>
        <end position="746"/>
    </location>
</feature>
<keyword evidence="3 10" id="KW-0863">Zinc-finger</keyword>
<dbReference type="InterPro" id="IPR047159">
    <property type="entry name" value="NR_DBD_RAR"/>
</dbReference>
<dbReference type="VEuPathDB" id="VectorBase:BGLAX_049390"/>
<dbReference type="PRINTS" id="PR00398">
    <property type="entry name" value="STRDHORMONER"/>
</dbReference>
<dbReference type="Gene3D" id="1.10.565.10">
    <property type="entry name" value="Retinoid X Receptor"/>
    <property type="match status" value="1"/>
</dbReference>
<dbReference type="PROSITE" id="PS00031">
    <property type="entry name" value="NUCLEAR_REC_DBD_1"/>
    <property type="match status" value="1"/>
</dbReference>
<dbReference type="InterPro" id="IPR013088">
    <property type="entry name" value="Znf_NHR/GATA"/>
</dbReference>
<evidence type="ECO:0000256" key="7">
    <source>
        <dbReference type="ARBA" id="ARBA00023163"/>
    </source>
</evidence>
<evidence type="ECO:0000256" key="9">
    <source>
        <dbReference type="ARBA" id="ARBA00023242"/>
    </source>
</evidence>
<keyword evidence="5 10" id="KW-0805">Transcription regulation</keyword>
<keyword evidence="8 10" id="KW-0675">Receptor</keyword>
<keyword evidence="9 10" id="KW-0539">Nucleus</keyword>
<feature type="compositionally biased region" description="Low complexity" evidence="11">
    <location>
        <begin position="747"/>
        <end position="793"/>
    </location>
</feature>